<sequence length="138" mass="15844">MASKRRNTFYENKKQGTTEIVGVAGLRDALRKIGRIPWDRGEFKVWSEFFVKDWSDGGDIEVLPQANPTDSMSRDFSFVALSRWQLVGNRVFHLLKAILGCRWMDGRFGTAEVTAGAWTHLALTVVFQRRNSANREHR</sequence>
<comment type="caution">
    <text evidence="1">The sequence shown here is derived from an EMBL/GenBank/DDBJ whole genome shotgun (WGS) entry which is preliminary data.</text>
</comment>
<dbReference type="EMBL" id="JBFDAA010000018">
    <property type="protein sequence ID" value="KAL1116142.1"/>
    <property type="molecule type" value="Genomic_DNA"/>
</dbReference>
<proteinExistence type="predicted"/>
<accession>A0ABD0XYZ6</accession>
<protein>
    <submittedName>
        <fullName evidence="1">Uncharacterized protein</fullName>
    </submittedName>
</protein>
<name>A0ABD0XYZ6_9HEMI</name>
<evidence type="ECO:0000313" key="2">
    <source>
        <dbReference type="Proteomes" id="UP001558652"/>
    </source>
</evidence>
<gene>
    <name evidence="1" type="ORF">AAG570_005637</name>
</gene>
<evidence type="ECO:0000313" key="1">
    <source>
        <dbReference type="EMBL" id="KAL1116142.1"/>
    </source>
</evidence>
<keyword evidence="2" id="KW-1185">Reference proteome</keyword>
<dbReference type="Proteomes" id="UP001558652">
    <property type="component" value="Unassembled WGS sequence"/>
</dbReference>
<organism evidence="1 2">
    <name type="scientific">Ranatra chinensis</name>
    <dbReference type="NCBI Taxonomy" id="642074"/>
    <lineage>
        <taxon>Eukaryota</taxon>
        <taxon>Metazoa</taxon>
        <taxon>Ecdysozoa</taxon>
        <taxon>Arthropoda</taxon>
        <taxon>Hexapoda</taxon>
        <taxon>Insecta</taxon>
        <taxon>Pterygota</taxon>
        <taxon>Neoptera</taxon>
        <taxon>Paraneoptera</taxon>
        <taxon>Hemiptera</taxon>
        <taxon>Heteroptera</taxon>
        <taxon>Panheteroptera</taxon>
        <taxon>Nepomorpha</taxon>
        <taxon>Nepidae</taxon>
        <taxon>Ranatrinae</taxon>
        <taxon>Ranatra</taxon>
    </lineage>
</organism>
<reference evidence="1 2" key="1">
    <citation type="submission" date="2024-07" db="EMBL/GenBank/DDBJ databases">
        <title>Chromosome-level genome assembly of the water stick insect Ranatra chinensis (Heteroptera: Nepidae).</title>
        <authorList>
            <person name="Liu X."/>
        </authorList>
    </citation>
    <scope>NUCLEOTIDE SEQUENCE [LARGE SCALE GENOMIC DNA]</scope>
    <source>
        <strain evidence="1">Cailab_2021Rc</strain>
        <tissue evidence="1">Muscle</tissue>
    </source>
</reference>
<dbReference type="AlphaFoldDB" id="A0ABD0XYZ6"/>